<evidence type="ECO:0000313" key="2">
    <source>
        <dbReference type="Proteomes" id="UP000076842"/>
    </source>
</evidence>
<dbReference type="EMBL" id="KV423965">
    <property type="protein sequence ID" value="KZT57331.1"/>
    <property type="molecule type" value="Genomic_DNA"/>
</dbReference>
<sequence length="491" mass="55373">MHRALRLQEILDCVVPHLANSDVAVLARVASIFFQPCITRLYGDCNQATLKKVFRIMYPDEGYHLRYDTSAQMSARLRLYCSCVRKVYDITIEKRATMALPLSSDCMETSMLHDLGLWIQKDAGLTCVFPRLHTLHLALADDSSLPLAQVLLSPVLYQLVLFFRKTEHALGHIGPFCNSLVRTSPNLGKVMVFGRVFKHGVDYNRLFDGLKYLRDLHHLDIPADGCGLVSYLDDNNSLDALGLMLRPESSLPPLTLFRGLRQLRLRGSLERICAVVEAAEFDNLTVFMLSVEDPTHVELMRRINTALVRKVPRLTDYTFSLVGNRETRATTDVPAVEDFSSLCQLERLETLDVYLRPYGWQIDNSPGKHDSILRSFSRISTLRTLNWYWRLKPQALASPGVLVDLARNCPALEAVWLPVDLRMPPSAEGLPSQHVLRSLLLNGASVVDQARLVEAELFLLSLFPNACMDDFKALCRPIDNVFLALGLQLPV</sequence>
<dbReference type="InParanoid" id="A0A165FXD1"/>
<name>A0A165FXD1_9BASI</name>
<dbReference type="OrthoDB" id="10601166at2759"/>
<dbReference type="Proteomes" id="UP000076842">
    <property type="component" value="Unassembled WGS sequence"/>
</dbReference>
<proteinExistence type="predicted"/>
<keyword evidence="2" id="KW-1185">Reference proteome</keyword>
<accession>A0A165FXD1</accession>
<dbReference type="AlphaFoldDB" id="A0A165FXD1"/>
<gene>
    <name evidence="1" type="ORF">CALCODRAFT_496291</name>
</gene>
<protein>
    <submittedName>
        <fullName evidence="1">Uncharacterized protein</fullName>
    </submittedName>
</protein>
<evidence type="ECO:0000313" key="1">
    <source>
        <dbReference type="EMBL" id="KZT57331.1"/>
    </source>
</evidence>
<reference evidence="1 2" key="1">
    <citation type="journal article" date="2016" name="Mol. Biol. Evol.">
        <title>Comparative Genomics of Early-Diverging Mushroom-Forming Fungi Provides Insights into the Origins of Lignocellulose Decay Capabilities.</title>
        <authorList>
            <person name="Nagy L.G."/>
            <person name="Riley R."/>
            <person name="Tritt A."/>
            <person name="Adam C."/>
            <person name="Daum C."/>
            <person name="Floudas D."/>
            <person name="Sun H."/>
            <person name="Yadav J.S."/>
            <person name="Pangilinan J."/>
            <person name="Larsson K.H."/>
            <person name="Matsuura K."/>
            <person name="Barry K."/>
            <person name="Labutti K."/>
            <person name="Kuo R."/>
            <person name="Ohm R.A."/>
            <person name="Bhattacharya S.S."/>
            <person name="Shirouzu T."/>
            <person name="Yoshinaga Y."/>
            <person name="Martin F.M."/>
            <person name="Grigoriev I.V."/>
            <person name="Hibbett D.S."/>
        </authorList>
    </citation>
    <scope>NUCLEOTIDE SEQUENCE [LARGE SCALE GENOMIC DNA]</scope>
    <source>
        <strain evidence="1 2">HHB12733</strain>
    </source>
</reference>
<organism evidence="1 2">
    <name type="scientific">Calocera cornea HHB12733</name>
    <dbReference type="NCBI Taxonomy" id="1353952"/>
    <lineage>
        <taxon>Eukaryota</taxon>
        <taxon>Fungi</taxon>
        <taxon>Dikarya</taxon>
        <taxon>Basidiomycota</taxon>
        <taxon>Agaricomycotina</taxon>
        <taxon>Dacrymycetes</taxon>
        <taxon>Dacrymycetales</taxon>
        <taxon>Dacrymycetaceae</taxon>
        <taxon>Calocera</taxon>
    </lineage>
</organism>